<dbReference type="InterPro" id="IPR020449">
    <property type="entry name" value="Tscrpt_reg_AraC-type_HTH"/>
</dbReference>
<reference evidence="5 6" key="1">
    <citation type="submission" date="2020-05" db="EMBL/GenBank/DDBJ databases">
        <title>Genome Sequencing of Type Strains.</title>
        <authorList>
            <person name="Lemaire J.F."/>
            <person name="Inderbitzin P."/>
            <person name="Gregorio O.A."/>
            <person name="Collins S.B."/>
            <person name="Wespe N."/>
            <person name="Knight-Connoni V."/>
        </authorList>
    </citation>
    <scope>NUCLEOTIDE SEQUENCE [LARGE SCALE GENOMIC DNA]</scope>
    <source>
        <strain evidence="5 6">LMG 21957</strain>
    </source>
</reference>
<gene>
    <name evidence="5" type="ORF">HP552_28145</name>
</gene>
<evidence type="ECO:0000256" key="2">
    <source>
        <dbReference type="ARBA" id="ARBA00023125"/>
    </source>
</evidence>
<name>A0A7Y6C1X6_9BACL</name>
<accession>A0A7Y6C1X6</accession>
<evidence type="ECO:0000256" key="3">
    <source>
        <dbReference type="ARBA" id="ARBA00023163"/>
    </source>
</evidence>
<proteinExistence type="predicted"/>
<keyword evidence="1" id="KW-0805">Transcription regulation</keyword>
<feature type="domain" description="HTH araC/xylS-type" evidence="4">
    <location>
        <begin position="1"/>
        <end position="34"/>
    </location>
</feature>
<evidence type="ECO:0000259" key="4">
    <source>
        <dbReference type="PROSITE" id="PS01124"/>
    </source>
</evidence>
<dbReference type="GO" id="GO:0043565">
    <property type="term" value="F:sequence-specific DNA binding"/>
    <property type="evidence" value="ECO:0007669"/>
    <property type="project" value="InterPro"/>
</dbReference>
<dbReference type="Gene3D" id="1.10.10.60">
    <property type="entry name" value="Homeodomain-like"/>
    <property type="match status" value="1"/>
</dbReference>
<keyword evidence="6" id="KW-1185">Reference proteome</keyword>
<organism evidence="5 6">
    <name type="scientific">Paenibacillus xylanilyticus</name>
    <dbReference type="NCBI Taxonomy" id="248903"/>
    <lineage>
        <taxon>Bacteria</taxon>
        <taxon>Bacillati</taxon>
        <taxon>Bacillota</taxon>
        <taxon>Bacilli</taxon>
        <taxon>Bacillales</taxon>
        <taxon>Paenibacillaceae</taxon>
        <taxon>Paenibacillus</taxon>
    </lineage>
</organism>
<evidence type="ECO:0000313" key="5">
    <source>
        <dbReference type="EMBL" id="NUU79077.1"/>
    </source>
</evidence>
<dbReference type="SUPFAM" id="SSF46689">
    <property type="entry name" value="Homeodomain-like"/>
    <property type="match status" value="1"/>
</dbReference>
<comment type="caution">
    <text evidence="5">The sequence shown here is derived from an EMBL/GenBank/DDBJ whole genome shotgun (WGS) entry which is preliminary data.</text>
</comment>
<dbReference type="PROSITE" id="PS01124">
    <property type="entry name" value="HTH_ARAC_FAMILY_2"/>
    <property type="match status" value="1"/>
</dbReference>
<dbReference type="EMBL" id="JABMCB010000202">
    <property type="protein sequence ID" value="NUU79077.1"/>
    <property type="molecule type" value="Genomic_DNA"/>
</dbReference>
<sequence length="56" mass="6631">MTEIALGVGFNTPDYFSPRFTSYYGLSPTNYRRKFKRRGILITELRTIPSRCYFNN</sequence>
<dbReference type="InterPro" id="IPR018060">
    <property type="entry name" value="HTH_AraC"/>
</dbReference>
<dbReference type="GO" id="GO:0003700">
    <property type="term" value="F:DNA-binding transcription factor activity"/>
    <property type="evidence" value="ECO:0007669"/>
    <property type="project" value="InterPro"/>
</dbReference>
<dbReference type="AlphaFoldDB" id="A0A7Y6C1X6"/>
<evidence type="ECO:0000256" key="1">
    <source>
        <dbReference type="ARBA" id="ARBA00023015"/>
    </source>
</evidence>
<evidence type="ECO:0000313" key="6">
    <source>
        <dbReference type="Proteomes" id="UP000526125"/>
    </source>
</evidence>
<dbReference type="PRINTS" id="PR00032">
    <property type="entry name" value="HTHARAC"/>
</dbReference>
<protein>
    <submittedName>
        <fullName evidence="5">Helix-turn-helix transcriptional regulator</fullName>
    </submittedName>
</protein>
<keyword evidence="2" id="KW-0238">DNA-binding</keyword>
<dbReference type="InterPro" id="IPR009057">
    <property type="entry name" value="Homeodomain-like_sf"/>
</dbReference>
<dbReference type="Proteomes" id="UP000526125">
    <property type="component" value="Unassembled WGS sequence"/>
</dbReference>
<keyword evidence="3" id="KW-0804">Transcription</keyword>